<dbReference type="Pfam" id="PF00383">
    <property type="entry name" value="dCMP_cyt_deam_1"/>
    <property type="match status" value="1"/>
</dbReference>
<evidence type="ECO:0000313" key="10">
    <source>
        <dbReference type="EMBL" id="PRP82425.1"/>
    </source>
</evidence>
<evidence type="ECO:0000256" key="1">
    <source>
        <dbReference type="ARBA" id="ARBA00006576"/>
    </source>
</evidence>
<evidence type="ECO:0000256" key="6">
    <source>
        <dbReference type="ARBA" id="ARBA00038938"/>
    </source>
</evidence>
<comment type="caution">
    <text evidence="10">The sequence shown here is derived from an EMBL/GenBank/DDBJ whole genome shotgun (WGS) entry which is preliminary data.</text>
</comment>
<evidence type="ECO:0000259" key="9">
    <source>
        <dbReference type="PROSITE" id="PS51747"/>
    </source>
</evidence>
<dbReference type="GO" id="GO:0005737">
    <property type="term" value="C:cytoplasm"/>
    <property type="evidence" value="ECO:0007669"/>
    <property type="project" value="TreeGrafter"/>
</dbReference>
<dbReference type="PROSITE" id="PS51747">
    <property type="entry name" value="CYT_DCMP_DEAMINASES_2"/>
    <property type="match status" value="1"/>
</dbReference>
<dbReference type="GO" id="GO:0004132">
    <property type="term" value="F:dCMP deaminase activity"/>
    <property type="evidence" value="ECO:0007669"/>
    <property type="project" value="TreeGrafter"/>
</dbReference>
<keyword evidence="5" id="KW-0862">Zinc</keyword>
<dbReference type="Proteomes" id="UP000241769">
    <property type="component" value="Unassembled WGS sequence"/>
</dbReference>
<keyword evidence="2" id="KW-0479">Metal-binding</keyword>
<evidence type="ECO:0000256" key="4">
    <source>
        <dbReference type="ARBA" id="ARBA00022801"/>
    </source>
</evidence>
<dbReference type="PANTHER" id="PTHR11086:SF18">
    <property type="entry name" value="DEOXYCYTIDYLATE DEAMINASE"/>
    <property type="match status" value="1"/>
</dbReference>
<protein>
    <recommendedName>
        <fullName evidence="7">dCMP deaminase</fullName>
        <ecNumber evidence="6">3.5.4.12</ecNumber>
    </recommendedName>
    <alternativeName>
        <fullName evidence="7">dCMP deaminase</fullName>
    </alternativeName>
</protein>
<dbReference type="EC" id="3.5.4.12" evidence="6"/>
<dbReference type="InterPro" id="IPR016192">
    <property type="entry name" value="APOBEC/CMP_deaminase_Zn-bd"/>
</dbReference>
<dbReference type="STRING" id="1890364.A0A2P6NES8"/>
<dbReference type="Gene3D" id="3.40.140.10">
    <property type="entry name" value="Cytidine Deaminase, domain 2"/>
    <property type="match status" value="2"/>
</dbReference>
<proteinExistence type="inferred from homology"/>
<evidence type="ECO:0000256" key="2">
    <source>
        <dbReference type="ARBA" id="ARBA00022723"/>
    </source>
</evidence>
<dbReference type="EMBL" id="MDYQ01000103">
    <property type="protein sequence ID" value="PRP82425.1"/>
    <property type="molecule type" value="Genomic_DNA"/>
</dbReference>
<dbReference type="InParanoid" id="A0A2P6NES8"/>
<evidence type="ECO:0000256" key="7">
    <source>
        <dbReference type="ARBA" id="ARBA00041763"/>
    </source>
</evidence>
<keyword evidence="3" id="KW-0545">Nucleotide biosynthesis</keyword>
<name>A0A2P6NES8_9EUKA</name>
<feature type="compositionally biased region" description="Basic and acidic residues" evidence="8">
    <location>
        <begin position="84"/>
        <end position="97"/>
    </location>
</feature>
<dbReference type="InterPro" id="IPR015517">
    <property type="entry name" value="dCMP_deaminase-rel"/>
</dbReference>
<evidence type="ECO:0000256" key="3">
    <source>
        <dbReference type="ARBA" id="ARBA00022727"/>
    </source>
</evidence>
<dbReference type="GO" id="GO:0008270">
    <property type="term" value="F:zinc ion binding"/>
    <property type="evidence" value="ECO:0007669"/>
    <property type="project" value="InterPro"/>
</dbReference>
<keyword evidence="11" id="KW-1185">Reference proteome</keyword>
<evidence type="ECO:0000256" key="5">
    <source>
        <dbReference type="ARBA" id="ARBA00022833"/>
    </source>
</evidence>
<gene>
    <name evidence="10" type="ORF">PROFUN_10125</name>
</gene>
<accession>A0A2P6NES8</accession>
<dbReference type="PANTHER" id="PTHR11086">
    <property type="entry name" value="DEOXYCYTIDYLATE DEAMINASE-RELATED"/>
    <property type="match status" value="1"/>
</dbReference>
<dbReference type="SUPFAM" id="SSF53927">
    <property type="entry name" value="Cytidine deaminase-like"/>
    <property type="match status" value="2"/>
</dbReference>
<dbReference type="InterPro" id="IPR002125">
    <property type="entry name" value="CMP_dCMP_dom"/>
</dbReference>
<sequence length="566" mass="64043">MDYPTFKLVRTSMSRLDFGGEISTQSHKACAEHTNAYKYFAQDLQTEHRRRAFSESQSEFPILLTRDQMLNGGLVGKVPTCPKDNLRESDYETKRSPGEQVNEPDLTWDKRLDTNTFSMGVAELMRRKSPDPVTKVGCCILDGHSGRILSASYNGLVAGLYTQPNTWAKNKDNYLQHAERNALNLQPNEFNHCNDIVVYTTMIPCIKCAAMLMQHSTQQIIYNVAAKKYYEESKPAFDQAQIGCISLGNLYDDALGYITLKPYGKHRDPGFEKVVKLEVAEKVQKATITKWSEIHMSVAMLAAKRCNQGIDPSVRSGCCIVEKHTEKILSCGFTGLPKQLKFEKPNEKMIISAIGNALRFAGDVQGSTIYCIRSPTMHDIIECCQRGVAKVYCFDDIPEAMHRLVSEHPICLRTFDTKETGNYYEDIGWKGQSSIIQMPTEEERKCEWVQYCKDQQDLNQKWRENNGCVAEDQIHLLLSDKLAFKNCAFLSPTLTKADHKKQQRRGTKMICRKDLGPEQDTTQEVSVCTDKSHKIDSGYNLNRAQEASKQRAGTVLPVCCSQSAQR</sequence>
<dbReference type="PROSITE" id="PS00903">
    <property type="entry name" value="CYT_DCMP_DEAMINASES_1"/>
    <property type="match status" value="1"/>
</dbReference>
<organism evidence="10 11">
    <name type="scientific">Planoprotostelium fungivorum</name>
    <dbReference type="NCBI Taxonomy" id="1890364"/>
    <lineage>
        <taxon>Eukaryota</taxon>
        <taxon>Amoebozoa</taxon>
        <taxon>Evosea</taxon>
        <taxon>Variosea</taxon>
        <taxon>Cavosteliida</taxon>
        <taxon>Cavosteliaceae</taxon>
        <taxon>Planoprotostelium</taxon>
    </lineage>
</organism>
<evidence type="ECO:0000313" key="11">
    <source>
        <dbReference type="Proteomes" id="UP000241769"/>
    </source>
</evidence>
<comment type="similarity">
    <text evidence="1">Belongs to the cytidine and deoxycytidylate deaminase family.</text>
</comment>
<feature type="domain" description="CMP/dCMP-type deaminase" evidence="9">
    <location>
        <begin position="113"/>
        <end position="244"/>
    </location>
</feature>
<dbReference type="InterPro" id="IPR016193">
    <property type="entry name" value="Cytidine_deaminase-like"/>
</dbReference>
<feature type="region of interest" description="Disordered" evidence="8">
    <location>
        <begin position="83"/>
        <end position="105"/>
    </location>
</feature>
<dbReference type="AlphaFoldDB" id="A0A2P6NES8"/>
<evidence type="ECO:0000256" key="8">
    <source>
        <dbReference type="SAM" id="MobiDB-lite"/>
    </source>
</evidence>
<keyword evidence="4" id="KW-0378">Hydrolase</keyword>
<reference evidence="10 11" key="1">
    <citation type="journal article" date="2018" name="Genome Biol. Evol.">
        <title>Multiple Roots of Fruiting Body Formation in Amoebozoa.</title>
        <authorList>
            <person name="Hillmann F."/>
            <person name="Forbes G."/>
            <person name="Novohradska S."/>
            <person name="Ferling I."/>
            <person name="Riege K."/>
            <person name="Groth M."/>
            <person name="Westermann M."/>
            <person name="Marz M."/>
            <person name="Spaller T."/>
            <person name="Winckler T."/>
            <person name="Schaap P."/>
            <person name="Glockner G."/>
        </authorList>
    </citation>
    <scope>NUCLEOTIDE SEQUENCE [LARGE SCALE GENOMIC DNA]</scope>
    <source>
        <strain evidence="10 11">Jena</strain>
    </source>
</reference>